<keyword evidence="4" id="KW-1185">Reference proteome</keyword>
<feature type="region of interest" description="Disordered" evidence="1">
    <location>
        <begin position="1"/>
        <end position="53"/>
    </location>
</feature>
<dbReference type="Pfam" id="PF15160">
    <property type="entry name" value="SASRP1"/>
    <property type="match status" value="1"/>
</dbReference>
<protein>
    <submittedName>
        <fullName evidence="5">Spermatogenesis-associated serine-rich protein 1-like</fullName>
    </submittedName>
</protein>
<evidence type="ECO:0000313" key="4">
    <source>
        <dbReference type="Proteomes" id="UP001165740"/>
    </source>
</evidence>
<reference evidence="2" key="1">
    <citation type="submission" date="2020-05" db="UniProtKB">
        <authorList>
            <consortium name="EnsemblMetazoa"/>
        </authorList>
    </citation>
    <scope>IDENTIFICATION</scope>
    <source>
        <strain evidence="2">BB02</strain>
    </source>
</reference>
<feature type="region of interest" description="Disordered" evidence="1">
    <location>
        <begin position="241"/>
        <end position="267"/>
    </location>
</feature>
<dbReference type="OrthoDB" id="186791at2759"/>
<reference evidence="5" key="2">
    <citation type="submission" date="2025-04" db="UniProtKB">
        <authorList>
            <consortium name="RefSeq"/>
        </authorList>
    </citation>
    <scope>IDENTIFICATION</scope>
</reference>
<dbReference type="OMA" id="MRPYPFT"/>
<evidence type="ECO:0000313" key="3">
    <source>
        <dbReference type="Proteomes" id="UP000076420"/>
    </source>
</evidence>
<name>A0A2C9KWC0_BIOGL</name>
<dbReference type="VEuPathDB" id="VectorBase:BGLB024298"/>
<dbReference type="KEGG" id="bgt:106078195"/>
<dbReference type="EnsemblMetazoa" id="BGLB024298-RA">
    <property type="protein sequence ID" value="BGLB024298-PA"/>
    <property type="gene ID" value="BGLB024298"/>
</dbReference>
<feature type="compositionally biased region" description="Basic and acidic residues" evidence="1">
    <location>
        <begin position="10"/>
        <end position="23"/>
    </location>
</feature>
<feature type="compositionally biased region" description="Basic and acidic residues" evidence="1">
    <location>
        <begin position="42"/>
        <end position="53"/>
    </location>
</feature>
<evidence type="ECO:0000313" key="5">
    <source>
        <dbReference type="RefSeq" id="XP_013094463.1"/>
    </source>
</evidence>
<dbReference type="GeneID" id="106078195"/>
<dbReference type="Proteomes" id="UP001165740">
    <property type="component" value="Chromosome 6"/>
</dbReference>
<dbReference type="STRING" id="6526.A0A2C9KWC0"/>
<gene>
    <name evidence="2" type="primary">106078195</name>
    <name evidence="5" type="synonym">LOC106078195</name>
</gene>
<dbReference type="InterPro" id="IPR029165">
    <property type="entry name" value="SASRP1"/>
</dbReference>
<dbReference type="VEuPathDB" id="VectorBase:BGLAX_030184"/>
<evidence type="ECO:0000256" key="1">
    <source>
        <dbReference type="SAM" id="MobiDB-lite"/>
    </source>
</evidence>
<sequence>MLHVITEVGKPGRQEREKRHYPDAHNQPGPILPIKPRGRRYIPHDSGREPEWKPHNQNINIVYSDVGPDWSSRLKYIPHPENPEYPAAEIWPDNWKGMRPYPFTYKRSEDEWLFDPGHKKPSLRCVFEGVHKATAVSENSFSHEMLYGKGRNEEIIDKRNSIPEASPGDKSYQVPEYSPNFHKTENYLPKFSTGTSPYSPTLKRKADTFVPLMTFRPVKKETFRQRTEVLQKKMEMEEVKKLDSWQPAKPIASTIPQLDPSEVPKKY</sequence>
<proteinExistence type="predicted"/>
<dbReference type="PANTHER" id="PTHR35845">
    <property type="entry name" value="SPERMATOGENESIS-ASSOCIATED SERINE-RICH PROTEIN 1"/>
    <property type="match status" value="1"/>
</dbReference>
<dbReference type="AlphaFoldDB" id="A0A2C9KWC0"/>
<dbReference type="RefSeq" id="XP_013094463.1">
    <property type="nucleotide sequence ID" value="XM_013239009.2"/>
</dbReference>
<evidence type="ECO:0000313" key="2">
    <source>
        <dbReference type="EnsemblMetazoa" id="BGLB024298-PA"/>
    </source>
</evidence>
<accession>A0A2C9KWC0</accession>
<organism evidence="2 3">
    <name type="scientific">Biomphalaria glabrata</name>
    <name type="common">Bloodfluke planorb</name>
    <name type="synonym">Freshwater snail</name>
    <dbReference type="NCBI Taxonomy" id="6526"/>
    <lineage>
        <taxon>Eukaryota</taxon>
        <taxon>Metazoa</taxon>
        <taxon>Spiralia</taxon>
        <taxon>Lophotrochozoa</taxon>
        <taxon>Mollusca</taxon>
        <taxon>Gastropoda</taxon>
        <taxon>Heterobranchia</taxon>
        <taxon>Euthyneura</taxon>
        <taxon>Panpulmonata</taxon>
        <taxon>Hygrophila</taxon>
        <taxon>Lymnaeoidea</taxon>
        <taxon>Planorbidae</taxon>
        <taxon>Biomphalaria</taxon>
    </lineage>
</organism>
<dbReference type="Proteomes" id="UP000076420">
    <property type="component" value="Unassembled WGS sequence"/>
</dbReference>
<dbReference type="PANTHER" id="PTHR35845:SF1">
    <property type="entry name" value="SPERMATOGENESIS-ASSOCIATED SERINE-RICH PROTEIN 1"/>
    <property type="match status" value="1"/>
</dbReference>